<sequence>MSLGVADQMLQVDYLIENAPLDTPLIINGDFNCGSMSAPLERLSQALDMKVLTTPHDRSYPSWKPRKDYDHILMSPHFFSRDAGVVDAIYSDHRPVEAILKL</sequence>
<dbReference type="Pfam" id="PF03372">
    <property type="entry name" value="Exo_endo_phos"/>
    <property type="match status" value="1"/>
</dbReference>
<dbReference type="AlphaFoldDB" id="A0A918NIF8"/>
<keyword evidence="3" id="KW-1185">Reference proteome</keyword>
<dbReference type="SUPFAM" id="SSF56219">
    <property type="entry name" value="DNase I-like"/>
    <property type="match status" value="1"/>
</dbReference>
<evidence type="ECO:0000313" key="3">
    <source>
        <dbReference type="Proteomes" id="UP000600865"/>
    </source>
</evidence>
<organism evidence="2 3">
    <name type="scientific">Litorimonas cladophorae</name>
    <dbReference type="NCBI Taxonomy" id="1220491"/>
    <lineage>
        <taxon>Bacteria</taxon>
        <taxon>Pseudomonadati</taxon>
        <taxon>Pseudomonadota</taxon>
        <taxon>Alphaproteobacteria</taxon>
        <taxon>Maricaulales</taxon>
        <taxon>Robiginitomaculaceae</taxon>
    </lineage>
</organism>
<dbReference type="InterPro" id="IPR036691">
    <property type="entry name" value="Endo/exonu/phosph_ase_sf"/>
</dbReference>
<evidence type="ECO:0000313" key="2">
    <source>
        <dbReference type="EMBL" id="GGX69940.1"/>
    </source>
</evidence>
<comment type="caution">
    <text evidence="2">The sequence shown here is derived from an EMBL/GenBank/DDBJ whole genome shotgun (WGS) entry which is preliminary data.</text>
</comment>
<dbReference type="Proteomes" id="UP000600865">
    <property type="component" value="Unassembled WGS sequence"/>
</dbReference>
<evidence type="ECO:0000259" key="1">
    <source>
        <dbReference type="Pfam" id="PF03372"/>
    </source>
</evidence>
<feature type="domain" description="Endonuclease/exonuclease/phosphatase" evidence="1">
    <location>
        <begin position="9"/>
        <end position="93"/>
    </location>
</feature>
<name>A0A918NIF8_9PROT</name>
<dbReference type="EMBL" id="BMYV01000002">
    <property type="protein sequence ID" value="GGX69940.1"/>
    <property type="molecule type" value="Genomic_DNA"/>
</dbReference>
<dbReference type="GO" id="GO:0003824">
    <property type="term" value="F:catalytic activity"/>
    <property type="evidence" value="ECO:0007669"/>
    <property type="project" value="InterPro"/>
</dbReference>
<gene>
    <name evidence="2" type="ORF">GCM10011309_19960</name>
</gene>
<accession>A0A918NIF8</accession>
<dbReference type="InterPro" id="IPR005135">
    <property type="entry name" value="Endo/exonuclease/phosphatase"/>
</dbReference>
<proteinExistence type="predicted"/>
<dbReference type="Gene3D" id="3.60.10.10">
    <property type="entry name" value="Endonuclease/exonuclease/phosphatase"/>
    <property type="match status" value="1"/>
</dbReference>
<protein>
    <recommendedName>
        <fullName evidence="1">Endonuclease/exonuclease/phosphatase domain-containing protein</fullName>
    </recommendedName>
</protein>
<reference evidence="2 3" key="1">
    <citation type="journal article" date="2014" name="Int. J. Syst. Evol. Microbiol.">
        <title>Complete genome sequence of Corynebacterium casei LMG S-19264T (=DSM 44701T), isolated from a smear-ripened cheese.</title>
        <authorList>
            <consortium name="US DOE Joint Genome Institute (JGI-PGF)"/>
            <person name="Walter F."/>
            <person name="Albersmeier A."/>
            <person name="Kalinowski J."/>
            <person name="Ruckert C."/>
        </authorList>
    </citation>
    <scope>NUCLEOTIDE SEQUENCE [LARGE SCALE GENOMIC DNA]</scope>
    <source>
        <strain evidence="2 3">KCTC 23968</strain>
    </source>
</reference>